<keyword evidence="2" id="KW-1185">Reference proteome</keyword>
<reference evidence="1 2" key="1">
    <citation type="journal article" date="2017" name="Genome Biol. Evol.">
        <title>Phytophthora megakarya and P. palmivora, closely related causal agents of cacao black pod rot, underwent increases in genome sizes and gene numbers by different mechanisms.</title>
        <authorList>
            <person name="Ali S.S."/>
            <person name="Shao J."/>
            <person name="Lary D.J."/>
            <person name="Kronmiller B."/>
            <person name="Shen D."/>
            <person name="Strem M.D."/>
            <person name="Amoako-Attah I."/>
            <person name="Akrofi A.Y."/>
            <person name="Begoude B.A."/>
            <person name="Ten Hoopen G.M."/>
            <person name="Coulibaly K."/>
            <person name="Kebe B.I."/>
            <person name="Melnick R.L."/>
            <person name="Guiltinan M.J."/>
            <person name="Tyler B.M."/>
            <person name="Meinhardt L.W."/>
            <person name="Bailey B.A."/>
        </authorList>
    </citation>
    <scope>NUCLEOTIDE SEQUENCE [LARGE SCALE GENOMIC DNA]</scope>
    <source>
        <strain evidence="2">sbr112.9</strain>
    </source>
</reference>
<comment type="caution">
    <text evidence="1">The sequence shown here is derived from an EMBL/GenBank/DDBJ whole genome shotgun (WGS) entry which is preliminary data.</text>
</comment>
<dbReference type="AlphaFoldDB" id="A0A2P4YTV2"/>
<accession>A0A2P4YTV2</accession>
<proteinExistence type="predicted"/>
<dbReference type="Proteomes" id="UP000237271">
    <property type="component" value="Unassembled WGS sequence"/>
</dbReference>
<dbReference type="EMBL" id="NCKW01000131">
    <property type="protein sequence ID" value="POM81232.1"/>
    <property type="molecule type" value="Genomic_DNA"/>
</dbReference>
<organism evidence="1 2">
    <name type="scientific">Phytophthora palmivora</name>
    <dbReference type="NCBI Taxonomy" id="4796"/>
    <lineage>
        <taxon>Eukaryota</taxon>
        <taxon>Sar</taxon>
        <taxon>Stramenopiles</taxon>
        <taxon>Oomycota</taxon>
        <taxon>Peronosporomycetes</taxon>
        <taxon>Peronosporales</taxon>
        <taxon>Peronosporaceae</taxon>
        <taxon>Phytophthora</taxon>
    </lineage>
</organism>
<protein>
    <submittedName>
        <fullName evidence="1">Uncharacterized protein</fullName>
    </submittedName>
</protein>
<evidence type="ECO:0000313" key="1">
    <source>
        <dbReference type="EMBL" id="POM81232.1"/>
    </source>
</evidence>
<sequence>MNRFPQVINDHFQIPTILPESIIFLKKHKGCCNMVPPTPDGIFIRSDDHVFADEEAESDD</sequence>
<evidence type="ECO:0000313" key="2">
    <source>
        <dbReference type="Proteomes" id="UP000237271"/>
    </source>
</evidence>
<gene>
    <name evidence="1" type="ORF">PHPALM_826</name>
</gene>
<name>A0A2P4YTV2_9STRA</name>